<feature type="active site" description="Proton donor" evidence="8">
    <location>
        <position position="537"/>
    </location>
</feature>
<dbReference type="Gene3D" id="2.60.40.10">
    <property type="entry name" value="Immunoglobulins"/>
    <property type="match status" value="1"/>
</dbReference>
<dbReference type="GO" id="GO:0030203">
    <property type="term" value="P:glycosaminoglycan metabolic process"/>
    <property type="evidence" value="ECO:0007669"/>
    <property type="project" value="TreeGrafter"/>
</dbReference>
<dbReference type="InterPro" id="IPR012291">
    <property type="entry name" value="CBM2_carb-bd_dom_sf"/>
</dbReference>
<dbReference type="Proteomes" id="UP000034228">
    <property type="component" value="Unassembled WGS sequence"/>
</dbReference>
<name>A0A0M2V7M3_9GAMM</name>
<dbReference type="PANTHER" id="PTHR22600">
    <property type="entry name" value="BETA-HEXOSAMINIDASE"/>
    <property type="match status" value="1"/>
</dbReference>
<dbReference type="Pfam" id="PF03174">
    <property type="entry name" value="CHB_HEX_C"/>
    <property type="match status" value="1"/>
</dbReference>
<comment type="similarity">
    <text evidence="2">Belongs to the glycosyl hydrolase 20 family.</text>
</comment>
<dbReference type="Pfam" id="PF02838">
    <property type="entry name" value="Glyco_hydro_20b"/>
    <property type="match status" value="1"/>
</dbReference>
<dbReference type="PANTHER" id="PTHR22600:SF57">
    <property type="entry name" value="BETA-N-ACETYLHEXOSAMINIDASE"/>
    <property type="match status" value="1"/>
</dbReference>
<dbReference type="Pfam" id="PF03173">
    <property type="entry name" value="CHB_HEX"/>
    <property type="match status" value="1"/>
</dbReference>
<dbReference type="CDD" id="cd02847">
    <property type="entry name" value="E_set_Chitobiase_C"/>
    <property type="match status" value="1"/>
</dbReference>
<dbReference type="InterPro" id="IPR004866">
    <property type="entry name" value="CHB/HEX_N_dom"/>
</dbReference>
<dbReference type="GO" id="GO:0005975">
    <property type="term" value="P:carbohydrate metabolic process"/>
    <property type="evidence" value="ECO:0007669"/>
    <property type="project" value="InterPro"/>
</dbReference>
<dbReference type="InterPro" id="IPR025705">
    <property type="entry name" value="Beta_hexosaminidase_sua/sub"/>
</dbReference>
<dbReference type="STRING" id="336831.WG68_05970"/>
<sequence>MLIVALLAACHTPVSREQQIISSQQQLADFAANTELWFGVESNLLDQPSRFTGSISLLNQSAAVLPAGIADWQIYFHLIRRIERTEQHGLLLEHIQGDLHRITATAAFKGLTAGQQLQLTYSSAPWIISYSDFMPRAFITVAGLEPELFANTDTEDFNQFVRPLTEPRQQLRNIADGDKFASMTDARRYRQQQQAMPALSPQALQQRIIPMPQQLQQHSGQTQLHQQWQLSAPAALLHEGQYLQQQLAPYFTLRQPDSLNSAAPQLRLALASTAAALQPESYQLTISEQRITITGADAAGVFYGIQSLLALLPVSPAPVVELPQLSISDQPRYRWRGMHYDMARNFHGLDVTLRLIEHMARYKLNKLHLHLTEDEGWRLQIPGLPELTELGAFRCFDLTEQHCLLTQLGTGPQRSGSGNGYFSREQFIQLLRHARAHHIEVIPEIDLPGHARAAIKAMEARYQRLSLAEQPQLASQYLLSEAADTSDYLTVQNYNDNSVNVCLDSSYQFIDRVISELQQMYRDAGAELRLFHMGGDEVAAGSWQGSPACQQLIAQPDNNVNSVADLKPYFIKRVAQLTAKRGLALAAWEDGLMASPQQPFAREQFQNPQVVVNAWDNIWEWGYGDRAYLFANAGYDVVQSPGTNLYFDHPQEAHPAERGYYWATRFTDTEKVFFYRPDHLYHNAEFTRDGTPITDLAALLGRSLPQLEKPKHMLGIQGQVWSETIRTAAQLEQMLYPRVIALAERAWHKAGWEPDKASTAARTDWQQFSQRLGMVELLRLQQSGSGHYLPPPGALLDNGVVKANAAWPGLAIEYSLDQGQNWQQYQQPLAVSQADLWLRTRQGAVHSRLIKL</sequence>
<dbReference type="EMBL" id="LAHO01000004">
    <property type="protein sequence ID" value="KKO46429.1"/>
    <property type="molecule type" value="Genomic_DNA"/>
</dbReference>
<evidence type="ECO:0000256" key="5">
    <source>
        <dbReference type="ARBA" id="ARBA00023295"/>
    </source>
</evidence>
<reference evidence="10 11" key="1">
    <citation type="submission" date="2015-03" db="EMBL/GenBank/DDBJ databases">
        <title>Draft genome sequences of two protease-producing strains of Arsukibacterium isolated from two cold and alkaline environments.</title>
        <authorList>
            <person name="Lylloff J.E."/>
            <person name="Skov L.B."/>
            <person name="Jepsen M."/>
            <person name="Hallin P.F."/>
            <person name="Sorensen S.J."/>
            <person name="Stougaard P."/>
            <person name="Glaring M.A."/>
        </authorList>
    </citation>
    <scope>NUCLEOTIDE SEQUENCE [LARGE SCALE GENOMIC DNA]</scope>
    <source>
        <strain evidence="10 11">GCM72</strain>
    </source>
</reference>
<comment type="caution">
    <text evidence="10">The sequence shown here is derived from an EMBL/GenBank/DDBJ whole genome shotgun (WGS) entry which is preliminary data.</text>
</comment>
<evidence type="ECO:0000256" key="7">
    <source>
        <dbReference type="ARBA" id="ARBA00033000"/>
    </source>
</evidence>
<dbReference type="PRINTS" id="PR00738">
    <property type="entry name" value="GLHYDRLASE20"/>
</dbReference>
<dbReference type="SUPFAM" id="SSF55545">
    <property type="entry name" value="beta-N-acetylhexosaminidase-like domain"/>
    <property type="match status" value="1"/>
</dbReference>
<organism evidence="10 11">
    <name type="scientific">Arsukibacterium ikkense</name>
    <dbReference type="NCBI Taxonomy" id="336831"/>
    <lineage>
        <taxon>Bacteria</taxon>
        <taxon>Pseudomonadati</taxon>
        <taxon>Pseudomonadota</taxon>
        <taxon>Gammaproteobacteria</taxon>
        <taxon>Chromatiales</taxon>
        <taxon>Chromatiaceae</taxon>
        <taxon>Arsukibacterium</taxon>
    </lineage>
</organism>
<feature type="domain" description="Chitobiase/beta-hexosaminidases N-terminal" evidence="9">
    <location>
        <begin position="32"/>
        <end position="188"/>
    </location>
</feature>
<dbReference type="Gene3D" id="3.30.379.10">
    <property type="entry name" value="Chitobiase/beta-hexosaminidase domain 2-like"/>
    <property type="match status" value="1"/>
</dbReference>
<evidence type="ECO:0000256" key="4">
    <source>
        <dbReference type="ARBA" id="ARBA00022801"/>
    </source>
</evidence>
<dbReference type="AlphaFoldDB" id="A0A0M2V7M3"/>
<evidence type="ECO:0000256" key="3">
    <source>
        <dbReference type="ARBA" id="ARBA00012663"/>
    </source>
</evidence>
<dbReference type="EC" id="3.2.1.52" evidence="3"/>
<dbReference type="InterPro" id="IPR029018">
    <property type="entry name" value="Hex-like_dom2"/>
</dbReference>
<dbReference type="InterPro" id="IPR014756">
    <property type="entry name" value="Ig_E-set"/>
</dbReference>
<dbReference type="InterPro" id="IPR017853">
    <property type="entry name" value="GH"/>
</dbReference>
<dbReference type="SUPFAM" id="SSF81296">
    <property type="entry name" value="E set domains"/>
    <property type="match status" value="1"/>
</dbReference>
<dbReference type="InterPro" id="IPR015882">
    <property type="entry name" value="HEX_bac_N"/>
</dbReference>
<keyword evidence="4" id="KW-0378">Hydrolase</keyword>
<evidence type="ECO:0000313" key="10">
    <source>
        <dbReference type="EMBL" id="KKO46429.1"/>
    </source>
</evidence>
<evidence type="ECO:0000313" key="11">
    <source>
        <dbReference type="Proteomes" id="UP000034228"/>
    </source>
</evidence>
<evidence type="ECO:0000256" key="2">
    <source>
        <dbReference type="ARBA" id="ARBA00006285"/>
    </source>
</evidence>
<evidence type="ECO:0000259" key="9">
    <source>
        <dbReference type="SMART" id="SM01081"/>
    </source>
</evidence>
<gene>
    <name evidence="10" type="ORF">WG68_05970</name>
</gene>
<proteinExistence type="inferred from homology"/>
<dbReference type="SUPFAM" id="SSF49384">
    <property type="entry name" value="Carbohydrate-binding domain"/>
    <property type="match status" value="1"/>
</dbReference>
<dbReference type="CDD" id="cd06569">
    <property type="entry name" value="GH20_Sm-chitobiase-like"/>
    <property type="match status" value="1"/>
</dbReference>
<dbReference type="InterPro" id="IPR004867">
    <property type="entry name" value="CHB_C_dom"/>
</dbReference>
<evidence type="ECO:0000256" key="1">
    <source>
        <dbReference type="ARBA" id="ARBA00001231"/>
    </source>
</evidence>
<dbReference type="PATRIC" id="fig|336831.14.peg.2936"/>
<dbReference type="Pfam" id="PF00728">
    <property type="entry name" value="Glyco_hydro_20"/>
    <property type="match status" value="1"/>
</dbReference>
<evidence type="ECO:0000256" key="6">
    <source>
        <dbReference type="ARBA" id="ARBA00030512"/>
    </source>
</evidence>
<dbReference type="Gene3D" id="2.60.40.290">
    <property type="match status" value="1"/>
</dbReference>
<dbReference type="GO" id="GO:0004563">
    <property type="term" value="F:beta-N-acetylhexosaminidase activity"/>
    <property type="evidence" value="ECO:0007669"/>
    <property type="project" value="UniProtKB-EC"/>
</dbReference>
<evidence type="ECO:0000256" key="8">
    <source>
        <dbReference type="PIRSR" id="PIRSR625705-1"/>
    </source>
</evidence>
<dbReference type="InterPro" id="IPR013783">
    <property type="entry name" value="Ig-like_fold"/>
</dbReference>
<dbReference type="Gene3D" id="3.20.20.80">
    <property type="entry name" value="Glycosidases"/>
    <property type="match status" value="1"/>
</dbReference>
<dbReference type="InterPro" id="IPR015883">
    <property type="entry name" value="Glyco_hydro_20_cat"/>
</dbReference>
<dbReference type="InterPro" id="IPR008965">
    <property type="entry name" value="CBM2/CBM3_carb-bd_dom_sf"/>
</dbReference>
<dbReference type="GO" id="GO:0016020">
    <property type="term" value="C:membrane"/>
    <property type="evidence" value="ECO:0007669"/>
    <property type="project" value="TreeGrafter"/>
</dbReference>
<accession>A0A0M2V7M3</accession>
<keyword evidence="11" id="KW-1185">Reference proteome</keyword>
<dbReference type="SMART" id="SM01081">
    <property type="entry name" value="CHB_HEX"/>
    <property type="match status" value="1"/>
</dbReference>
<dbReference type="GO" id="GO:0030247">
    <property type="term" value="F:polysaccharide binding"/>
    <property type="evidence" value="ECO:0007669"/>
    <property type="project" value="InterPro"/>
</dbReference>
<keyword evidence="5" id="KW-0326">Glycosidase</keyword>
<dbReference type="SUPFAM" id="SSF51445">
    <property type="entry name" value="(Trans)glycosidases"/>
    <property type="match status" value="1"/>
</dbReference>
<protein>
    <recommendedName>
        <fullName evidence="3">beta-N-acetylhexosaminidase</fullName>
        <ecNumber evidence="3">3.2.1.52</ecNumber>
    </recommendedName>
    <alternativeName>
        <fullName evidence="6">Beta-N-acetylhexosaminidase</fullName>
    </alternativeName>
    <alternativeName>
        <fullName evidence="7">N-acetyl-beta-glucosaminidase</fullName>
    </alternativeName>
</protein>
<comment type="catalytic activity">
    <reaction evidence="1">
        <text>Hydrolysis of terminal non-reducing N-acetyl-D-hexosamine residues in N-acetyl-beta-D-hexosaminides.</text>
        <dbReference type="EC" id="3.2.1.52"/>
    </reaction>
</comment>